<evidence type="ECO:0000259" key="2">
    <source>
        <dbReference type="Pfam" id="PF14535"/>
    </source>
</evidence>
<dbReference type="AlphaFoldDB" id="A0A5C6B815"/>
<dbReference type="Pfam" id="PF14535">
    <property type="entry name" value="AMP-binding_C_2"/>
    <property type="match status" value="1"/>
</dbReference>
<dbReference type="GO" id="GO:0047475">
    <property type="term" value="F:phenylacetate-CoA ligase activity"/>
    <property type="evidence" value="ECO:0007669"/>
    <property type="project" value="UniProtKB-EC"/>
</dbReference>
<dbReference type="PANTHER" id="PTHR43845:SF1">
    <property type="entry name" value="BLR5969 PROTEIN"/>
    <property type="match status" value="1"/>
</dbReference>
<keyword evidence="3" id="KW-0436">Ligase</keyword>
<reference evidence="3 4" key="1">
    <citation type="submission" date="2019-02" db="EMBL/GenBank/DDBJ databases">
        <title>Deep-cultivation of Planctomycetes and their phenomic and genomic characterization uncovers novel biology.</title>
        <authorList>
            <person name="Wiegand S."/>
            <person name="Jogler M."/>
            <person name="Boedeker C."/>
            <person name="Pinto D."/>
            <person name="Vollmers J."/>
            <person name="Rivas-Marin E."/>
            <person name="Kohn T."/>
            <person name="Peeters S.H."/>
            <person name="Heuer A."/>
            <person name="Rast P."/>
            <person name="Oberbeckmann S."/>
            <person name="Bunk B."/>
            <person name="Jeske O."/>
            <person name="Meyerdierks A."/>
            <person name="Storesund J.E."/>
            <person name="Kallscheuer N."/>
            <person name="Luecker S."/>
            <person name="Lage O.M."/>
            <person name="Pohl T."/>
            <person name="Merkel B.J."/>
            <person name="Hornburger P."/>
            <person name="Mueller R.-W."/>
            <person name="Bruemmer F."/>
            <person name="Labrenz M."/>
            <person name="Spormann A.M."/>
            <person name="Op Den Camp H."/>
            <person name="Overmann J."/>
            <person name="Amann R."/>
            <person name="Jetten M.S.M."/>
            <person name="Mascher T."/>
            <person name="Medema M.H."/>
            <person name="Devos D.P."/>
            <person name="Kaster A.-K."/>
            <person name="Ovreas L."/>
            <person name="Rohde M."/>
            <person name="Galperin M.Y."/>
            <person name="Jogler C."/>
        </authorList>
    </citation>
    <scope>NUCLEOTIDE SEQUENCE [LARGE SCALE GENOMIC DNA]</scope>
    <source>
        <strain evidence="3 4">Pla52n</strain>
    </source>
</reference>
<protein>
    <submittedName>
        <fullName evidence="3">Phenylacetate-coenzyme A ligase</fullName>
        <ecNumber evidence="3">6.2.1.30</ecNumber>
    </submittedName>
</protein>
<dbReference type="Gene3D" id="3.40.50.12780">
    <property type="entry name" value="N-terminal domain of ligase-like"/>
    <property type="match status" value="1"/>
</dbReference>
<gene>
    <name evidence="3" type="primary">paaK</name>
    <name evidence="3" type="ORF">Pla52n_07950</name>
</gene>
<proteinExistence type="predicted"/>
<dbReference type="RefSeq" id="WP_231741687.1">
    <property type="nucleotide sequence ID" value="NZ_CP151726.1"/>
</dbReference>
<name>A0A5C6B815_9BACT</name>
<feature type="domain" description="AMP-dependent ligase C-terminal" evidence="2">
    <location>
        <begin position="349"/>
        <end position="433"/>
    </location>
</feature>
<dbReference type="EMBL" id="SJPN01000001">
    <property type="protein sequence ID" value="TWU08213.1"/>
    <property type="molecule type" value="Genomic_DNA"/>
</dbReference>
<dbReference type="EC" id="6.2.1.30" evidence="3"/>
<dbReference type="InterPro" id="IPR042099">
    <property type="entry name" value="ANL_N_sf"/>
</dbReference>
<organism evidence="3 4">
    <name type="scientific">Stieleria varia</name>
    <dbReference type="NCBI Taxonomy" id="2528005"/>
    <lineage>
        <taxon>Bacteria</taxon>
        <taxon>Pseudomonadati</taxon>
        <taxon>Planctomycetota</taxon>
        <taxon>Planctomycetia</taxon>
        <taxon>Pirellulales</taxon>
        <taxon>Pirellulaceae</taxon>
        <taxon>Stieleria</taxon>
    </lineage>
</organism>
<dbReference type="Pfam" id="PF00501">
    <property type="entry name" value="AMP-binding"/>
    <property type="match status" value="1"/>
</dbReference>
<sequence length="436" mass="48203">MTSKDKHQDTIADLSQRSTWRLTRPEIETLQLDRLNNVLASVVNHPLYRERFSDVALPLQSLDDLSQIRPLNKSELVVDKPGEPGRLFALPRHHYSRMHQTSGTSGHPMPVLDTAQDWRWWTDCWQHVLDAAEVTDHDVAMMAFSFGPFIGFWTANDALVRRGAMVIPGGGISSETRLRMIIDHRCTIVCCTPTYALHLASMADQCGIDLPASDVRCLIVAGEPGGSIPAIRERMETAWGATVIDHAGASELGAWGFGTDDGAGLHVIETEFIGEVLRFDEASCDGVPVADGDAGELVLTGLGRMGGPAIRYRTGDIVHGVRDHNRECRFLFLPGGVHGRADDMIVVRGVNVFPSSIEAIVREIDGSVEYRALIDRIGEMDSMRLEAELSESQARELAELLQKRLAMRVDVTPVPLESLPRFQAKSRRWIDRRGGA</sequence>
<evidence type="ECO:0000313" key="4">
    <source>
        <dbReference type="Proteomes" id="UP000320176"/>
    </source>
</evidence>
<evidence type="ECO:0000259" key="1">
    <source>
        <dbReference type="Pfam" id="PF00501"/>
    </source>
</evidence>
<dbReference type="SUPFAM" id="SSF56801">
    <property type="entry name" value="Acetyl-CoA synthetase-like"/>
    <property type="match status" value="1"/>
</dbReference>
<dbReference type="Gene3D" id="3.30.300.30">
    <property type="match status" value="1"/>
</dbReference>
<dbReference type="InterPro" id="IPR045851">
    <property type="entry name" value="AMP-bd_C_sf"/>
</dbReference>
<feature type="domain" description="AMP-dependent synthetase/ligase" evidence="1">
    <location>
        <begin position="101"/>
        <end position="306"/>
    </location>
</feature>
<dbReference type="InterPro" id="IPR000873">
    <property type="entry name" value="AMP-dep_synth/lig_dom"/>
</dbReference>
<dbReference type="PANTHER" id="PTHR43845">
    <property type="entry name" value="BLR5969 PROTEIN"/>
    <property type="match status" value="1"/>
</dbReference>
<dbReference type="InterPro" id="IPR028154">
    <property type="entry name" value="AMP-dep_Lig_C"/>
</dbReference>
<accession>A0A5C6B815</accession>
<keyword evidence="4" id="KW-1185">Reference proteome</keyword>
<evidence type="ECO:0000313" key="3">
    <source>
        <dbReference type="EMBL" id="TWU08213.1"/>
    </source>
</evidence>
<comment type="caution">
    <text evidence="3">The sequence shown here is derived from an EMBL/GenBank/DDBJ whole genome shotgun (WGS) entry which is preliminary data.</text>
</comment>
<dbReference type="Proteomes" id="UP000320176">
    <property type="component" value="Unassembled WGS sequence"/>
</dbReference>